<comment type="caution">
    <text evidence="3">The sequence shown here is derived from an EMBL/GenBank/DDBJ whole genome shotgun (WGS) entry which is preliminary data.</text>
</comment>
<accession>A0A7W8A207</accession>
<name>A0A7W8A207_9ACTN</name>
<evidence type="ECO:0000256" key="1">
    <source>
        <dbReference type="SAM" id="MobiDB-lite"/>
    </source>
</evidence>
<feature type="transmembrane region" description="Helical" evidence="2">
    <location>
        <begin position="64"/>
        <end position="85"/>
    </location>
</feature>
<proteinExistence type="predicted"/>
<evidence type="ECO:0000313" key="4">
    <source>
        <dbReference type="Proteomes" id="UP000568380"/>
    </source>
</evidence>
<organism evidence="3 4">
    <name type="scientific">Nonomuraea endophytica</name>
    <dbReference type="NCBI Taxonomy" id="714136"/>
    <lineage>
        <taxon>Bacteria</taxon>
        <taxon>Bacillati</taxon>
        <taxon>Actinomycetota</taxon>
        <taxon>Actinomycetes</taxon>
        <taxon>Streptosporangiales</taxon>
        <taxon>Streptosporangiaceae</taxon>
        <taxon>Nonomuraea</taxon>
    </lineage>
</organism>
<feature type="transmembrane region" description="Helical" evidence="2">
    <location>
        <begin position="12"/>
        <end position="30"/>
    </location>
</feature>
<feature type="region of interest" description="Disordered" evidence="1">
    <location>
        <begin position="150"/>
        <end position="183"/>
    </location>
</feature>
<evidence type="ECO:0000256" key="2">
    <source>
        <dbReference type="SAM" id="Phobius"/>
    </source>
</evidence>
<keyword evidence="2" id="KW-0472">Membrane</keyword>
<sequence length="183" mass="19088">MSPRDPSLRLIRAAVFGMACVVVSAGGHLLAGGGAIAPWALALGAAASLSLALVLGGRERGREGVLAATAGTQMLLHLLFAQTSAHVVVPDHGHPRPGMIVAHLTVALLTGWWLYRGESSVWTLLRLWSAPSPRLPRLLAAAPVLLPSPVRPAVPEGEPEPRGRRELAAVVHRRGPPAPSRAG</sequence>
<evidence type="ECO:0000313" key="3">
    <source>
        <dbReference type="EMBL" id="MBB5078032.1"/>
    </source>
</evidence>
<keyword evidence="2" id="KW-1133">Transmembrane helix</keyword>
<protein>
    <submittedName>
        <fullName evidence="3">Uncharacterized protein</fullName>
    </submittedName>
</protein>
<feature type="transmembrane region" description="Helical" evidence="2">
    <location>
        <begin position="97"/>
        <end position="115"/>
    </location>
</feature>
<keyword evidence="2" id="KW-0812">Transmembrane</keyword>
<dbReference type="EMBL" id="JACHIN010000004">
    <property type="protein sequence ID" value="MBB5078032.1"/>
    <property type="molecule type" value="Genomic_DNA"/>
</dbReference>
<reference evidence="3 4" key="1">
    <citation type="submission" date="2020-08" db="EMBL/GenBank/DDBJ databases">
        <title>Genomic Encyclopedia of Type Strains, Phase IV (KMG-IV): sequencing the most valuable type-strain genomes for metagenomic binning, comparative biology and taxonomic classification.</title>
        <authorList>
            <person name="Goeker M."/>
        </authorList>
    </citation>
    <scope>NUCLEOTIDE SEQUENCE [LARGE SCALE GENOMIC DNA]</scope>
    <source>
        <strain evidence="3 4">DSM 45385</strain>
    </source>
</reference>
<dbReference type="Proteomes" id="UP000568380">
    <property type="component" value="Unassembled WGS sequence"/>
</dbReference>
<gene>
    <name evidence="3" type="ORF">HNR40_003507</name>
</gene>
<dbReference type="RefSeq" id="WP_184962400.1">
    <property type="nucleotide sequence ID" value="NZ_JACHIN010000004.1"/>
</dbReference>
<keyword evidence="4" id="KW-1185">Reference proteome</keyword>
<dbReference type="AlphaFoldDB" id="A0A7W8A207"/>
<feature type="transmembrane region" description="Helical" evidence="2">
    <location>
        <begin position="36"/>
        <end position="57"/>
    </location>
</feature>